<evidence type="ECO:0000313" key="2">
    <source>
        <dbReference type="WBParaSite" id="GPLIN_001005100"/>
    </source>
</evidence>
<reference evidence="1" key="2">
    <citation type="submission" date="2014-05" db="EMBL/GenBank/DDBJ databases">
        <title>The genome and life-stage specific transcriptomes of Globodera pallida elucidate key aspects of plant parasitism by a cyst nematode.</title>
        <authorList>
            <person name="Cotton J.A."/>
            <person name="Lilley C.J."/>
            <person name="Jones L.M."/>
            <person name="Kikuchi T."/>
            <person name="Reid A.J."/>
            <person name="Thorpe P."/>
            <person name="Tsai I.J."/>
            <person name="Beasley H."/>
            <person name="Blok V."/>
            <person name="Cock P.J.A."/>
            <person name="Van den Akker S.E."/>
            <person name="Holroyd N."/>
            <person name="Hunt M."/>
            <person name="Mantelin S."/>
            <person name="Naghra H."/>
            <person name="Pain A."/>
            <person name="Palomares-Rius J.E."/>
            <person name="Zarowiecki M."/>
            <person name="Berriman M."/>
            <person name="Jones J.T."/>
            <person name="Urwin P.E."/>
        </authorList>
    </citation>
    <scope>NUCLEOTIDE SEQUENCE [LARGE SCALE GENOMIC DNA]</scope>
    <source>
        <strain evidence="1">Lindley</strain>
    </source>
</reference>
<dbReference type="WBParaSite" id="GPLIN_001005100">
    <property type="protein sequence ID" value="GPLIN_001005100"/>
    <property type="gene ID" value="GPLIN_001005100"/>
</dbReference>
<name>A0A183CB00_GLOPA</name>
<reference evidence="1" key="1">
    <citation type="submission" date="2013-12" db="EMBL/GenBank/DDBJ databases">
        <authorList>
            <person name="Aslett M."/>
        </authorList>
    </citation>
    <scope>NUCLEOTIDE SEQUENCE [LARGE SCALE GENOMIC DNA]</scope>
    <source>
        <strain evidence="1">Lindley</strain>
    </source>
</reference>
<organism evidence="1 2">
    <name type="scientific">Globodera pallida</name>
    <name type="common">Potato cyst nematode worm</name>
    <name type="synonym">Heterodera pallida</name>
    <dbReference type="NCBI Taxonomy" id="36090"/>
    <lineage>
        <taxon>Eukaryota</taxon>
        <taxon>Metazoa</taxon>
        <taxon>Ecdysozoa</taxon>
        <taxon>Nematoda</taxon>
        <taxon>Chromadorea</taxon>
        <taxon>Rhabditida</taxon>
        <taxon>Tylenchina</taxon>
        <taxon>Tylenchomorpha</taxon>
        <taxon>Tylenchoidea</taxon>
        <taxon>Heteroderidae</taxon>
        <taxon>Heteroderinae</taxon>
        <taxon>Globodera</taxon>
    </lineage>
</organism>
<dbReference type="AlphaFoldDB" id="A0A183CB00"/>
<protein>
    <submittedName>
        <fullName evidence="2">F-box family protein</fullName>
    </submittedName>
</protein>
<sequence length="349" mass="40669">MSDNPKKVEKHLKKIFISADVLFEVFKFCGPFVLGLKVALLSDRLDFLVDAHFKSIEWSLGHLEIRRAKKGNGKKIVKRFDRGYKVERRLSIPRKSLPDKVIGFERLDINYINQSVIKFLQSIRRLLDSTETTLCVETAHDQYRSWQIIWKKIWPLIKDNICGLKLSLFSLCHLLCFSPTVLRDCAKLRVIESDYAFPLFPADDSAGASSGKALAKWLHTPRGDGRPKVLECQFCLEKMEGLKMAFINSVVSVNFIICLWTFSSENIVPFELKNILTGERLVFRHFEIGWLLIRCPIERDEDKWAKWEQEALEWNWPRQWNSIHINLEDSHIGGGRRKRRPRVSKKGKK</sequence>
<keyword evidence="1" id="KW-1185">Reference proteome</keyword>
<proteinExistence type="predicted"/>
<accession>A0A183CB00</accession>
<reference evidence="2" key="3">
    <citation type="submission" date="2016-06" db="UniProtKB">
        <authorList>
            <consortium name="WormBaseParasite"/>
        </authorList>
    </citation>
    <scope>IDENTIFICATION</scope>
</reference>
<dbReference type="Proteomes" id="UP000050741">
    <property type="component" value="Unassembled WGS sequence"/>
</dbReference>
<evidence type="ECO:0000313" key="1">
    <source>
        <dbReference type="Proteomes" id="UP000050741"/>
    </source>
</evidence>